<evidence type="ECO:0000313" key="3">
    <source>
        <dbReference type="Proteomes" id="UP000655443"/>
    </source>
</evidence>
<organism evidence="2 3">
    <name type="scientific">Streptomyces alanosinicus</name>
    <dbReference type="NCBI Taxonomy" id="68171"/>
    <lineage>
        <taxon>Bacteria</taxon>
        <taxon>Bacillati</taxon>
        <taxon>Actinomycetota</taxon>
        <taxon>Actinomycetes</taxon>
        <taxon>Kitasatosporales</taxon>
        <taxon>Streptomycetaceae</taxon>
        <taxon>Streptomyces</taxon>
    </lineage>
</organism>
<evidence type="ECO:0000313" key="2">
    <source>
        <dbReference type="EMBL" id="GHE06534.1"/>
    </source>
</evidence>
<reference evidence="2" key="1">
    <citation type="journal article" date="2014" name="Int. J. Syst. Evol. Microbiol.">
        <title>Complete genome sequence of Corynebacterium casei LMG S-19264T (=DSM 44701T), isolated from a smear-ripened cheese.</title>
        <authorList>
            <consortium name="US DOE Joint Genome Institute (JGI-PGF)"/>
            <person name="Walter F."/>
            <person name="Albersmeier A."/>
            <person name="Kalinowski J."/>
            <person name="Ruckert C."/>
        </authorList>
    </citation>
    <scope>NUCLEOTIDE SEQUENCE</scope>
    <source>
        <strain evidence="2">JCM 4714</strain>
    </source>
</reference>
<feature type="region of interest" description="Disordered" evidence="1">
    <location>
        <begin position="1"/>
        <end position="35"/>
    </location>
</feature>
<keyword evidence="3" id="KW-1185">Reference proteome</keyword>
<name>A0A919D5E1_9ACTN</name>
<dbReference type="EMBL" id="BMVG01000011">
    <property type="protein sequence ID" value="GHE06534.1"/>
    <property type="molecule type" value="Genomic_DNA"/>
</dbReference>
<dbReference type="AlphaFoldDB" id="A0A919D5E1"/>
<protein>
    <submittedName>
        <fullName evidence="2">Uncharacterized protein</fullName>
    </submittedName>
</protein>
<sequence length="108" mass="11051">MALGPPVSGPAARRPIHTKKPISSRNGRNEKSTDNHVAASAAALAGFDLHMMGGQVLLQLSPGAQRGGELGGEPRAVLQGAADRSLVVDVDRLHLAGTDLADEVAVGQ</sequence>
<evidence type="ECO:0000256" key="1">
    <source>
        <dbReference type="SAM" id="MobiDB-lite"/>
    </source>
</evidence>
<gene>
    <name evidence="2" type="ORF">GCM10010339_47380</name>
</gene>
<accession>A0A919D5E1</accession>
<comment type="caution">
    <text evidence="2">The sequence shown here is derived from an EMBL/GenBank/DDBJ whole genome shotgun (WGS) entry which is preliminary data.</text>
</comment>
<dbReference type="Proteomes" id="UP000655443">
    <property type="component" value="Unassembled WGS sequence"/>
</dbReference>
<reference evidence="2" key="2">
    <citation type="submission" date="2020-09" db="EMBL/GenBank/DDBJ databases">
        <authorList>
            <person name="Sun Q."/>
            <person name="Ohkuma M."/>
        </authorList>
    </citation>
    <scope>NUCLEOTIDE SEQUENCE</scope>
    <source>
        <strain evidence="2">JCM 4714</strain>
    </source>
</reference>
<proteinExistence type="predicted"/>